<evidence type="ECO:0000256" key="6">
    <source>
        <dbReference type="ARBA" id="ARBA00022741"/>
    </source>
</evidence>
<keyword evidence="6" id="KW-0547">Nucleotide-binding</keyword>
<evidence type="ECO:0000256" key="8">
    <source>
        <dbReference type="ARBA" id="ARBA00022840"/>
    </source>
</evidence>
<feature type="domain" description="DAGKc" evidence="13">
    <location>
        <begin position="1"/>
        <end position="130"/>
    </location>
</feature>
<evidence type="ECO:0000256" key="10">
    <source>
        <dbReference type="ARBA" id="ARBA00023098"/>
    </source>
</evidence>
<evidence type="ECO:0000256" key="2">
    <source>
        <dbReference type="ARBA" id="ARBA00005983"/>
    </source>
</evidence>
<evidence type="ECO:0000256" key="9">
    <source>
        <dbReference type="ARBA" id="ARBA00022842"/>
    </source>
</evidence>
<dbReference type="InterPro" id="IPR050187">
    <property type="entry name" value="Lipid_Phosphate_FormReg"/>
</dbReference>
<evidence type="ECO:0000256" key="5">
    <source>
        <dbReference type="ARBA" id="ARBA00022723"/>
    </source>
</evidence>
<dbReference type="Pfam" id="PF19279">
    <property type="entry name" value="YegS_C"/>
    <property type="match status" value="1"/>
</dbReference>
<gene>
    <name evidence="14" type="ORF">BHK98_01060</name>
</gene>
<dbReference type="InterPro" id="IPR045540">
    <property type="entry name" value="YegS/DAGK_C"/>
</dbReference>
<comment type="caution">
    <text evidence="14">The sequence shown here is derived from an EMBL/GenBank/DDBJ whole genome shotgun (WGS) entry which is preliminary data.</text>
</comment>
<evidence type="ECO:0000256" key="3">
    <source>
        <dbReference type="ARBA" id="ARBA00022516"/>
    </source>
</evidence>
<keyword evidence="12" id="KW-1208">Phospholipid metabolism</keyword>
<dbReference type="GO" id="GO:0005524">
    <property type="term" value="F:ATP binding"/>
    <property type="evidence" value="ECO:0007669"/>
    <property type="project" value="UniProtKB-KW"/>
</dbReference>
<evidence type="ECO:0000256" key="11">
    <source>
        <dbReference type="ARBA" id="ARBA00023209"/>
    </source>
</evidence>
<keyword evidence="7" id="KW-0418">Kinase</keyword>
<dbReference type="PROSITE" id="PS50146">
    <property type="entry name" value="DAGK"/>
    <property type="match status" value="1"/>
</dbReference>
<evidence type="ECO:0000259" key="13">
    <source>
        <dbReference type="PROSITE" id="PS50146"/>
    </source>
</evidence>
<dbReference type="RefSeq" id="WP_075711812.1">
    <property type="nucleotide sequence ID" value="NZ_MJIE01000001.1"/>
</dbReference>
<dbReference type="PANTHER" id="PTHR12358:SF106">
    <property type="entry name" value="LIPID KINASE YEGS"/>
    <property type="match status" value="1"/>
</dbReference>
<dbReference type="InterPro" id="IPR016064">
    <property type="entry name" value="NAD/diacylglycerol_kinase_sf"/>
</dbReference>
<comment type="similarity">
    <text evidence="2">Belongs to the diacylglycerol/lipid kinase family.</text>
</comment>
<dbReference type="OrthoDB" id="142078at2"/>
<dbReference type="Proteomes" id="UP000187404">
    <property type="component" value="Unassembled WGS sequence"/>
</dbReference>
<dbReference type="InterPro" id="IPR001206">
    <property type="entry name" value="Diacylglycerol_kinase_cat_dom"/>
</dbReference>
<dbReference type="InterPro" id="IPR017438">
    <property type="entry name" value="ATP-NAD_kinase_N"/>
</dbReference>
<protein>
    <recommendedName>
        <fullName evidence="13">DAGKc domain-containing protein</fullName>
    </recommendedName>
</protein>
<dbReference type="SMART" id="SM00046">
    <property type="entry name" value="DAGKc"/>
    <property type="match status" value="1"/>
</dbReference>
<reference evidence="14 15" key="1">
    <citation type="journal article" date="2016" name="Appl. Environ. Microbiol.">
        <title>Function and Phylogeny of Bacterial Butyryl Coenzyme A:Acetate Transferases and Their Diversity in the Proximal Colon of Swine.</title>
        <authorList>
            <person name="Trachsel J."/>
            <person name="Bayles D.O."/>
            <person name="Looft T."/>
            <person name="Levine U.Y."/>
            <person name="Allen H.K."/>
        </authorList>
    </citation>
    <scope>NUCLEOTIDE SEQUENCE [LARGE SCALE GENOMIC DNA]</scope>
    <source>
        <strain evidence="14 15">68-3-10</strain>
    </source>
</reference>
<keyword evidence="3" id="KW-0444">Lipid biosynthesis</keyword>
<keyword evidence="11" id="KW-0594">Phospholipid biosynthesis</keyword>
<keyword evidence="9" id="KW-0460">Magnesium</keyword>
<comment type="cofactor">
    <cofactor evidence="1">
        <name>Mg(2+)</name>
        <dbReference type="ChEBI" id="CHEBI:18420"/>
    </cofactor>
</comment>
<keyword evidence="15" id="KW-1185">Reference proteome</keyword>
<dbReference type="SUPFAM" id="SSF111331">
    <property type="entry name" value="NAD kinase/diacylglycerol kinase-like"/>
    <property type="match status" value="1"/>
</dbReference>
<keyword evidence="8" id="KW-0067">ATP-binding</keyword>
<dbReference type="Pfam" id="PF00781">
    <property type="entry name" value="DAGK_cat"/>
    <property type="match status" value="1"/>
</dbReference>
<name>A0A1Q9JF30_9FIRM</name>
<evidence type="ECO:0000256" key="4">
    <source>
        <dbReference type="ARBA" id="ARBA00022679"/>
    </source>
</evidence>
<keyword evidence="10" id="KW-0443">Lipid metabolism</keyword>
<evidence type="ECO:0000256" key="1">
    <source>
        <dbReference type="ARBA" id="ARBA00001946"/>
    </source>
</evidence>
<accession>A0A1Q9JF30</accession>
<dbReference type="AlphaFoldDB" id="A0A1Q9JF30"/>
<evidence type="ECO:0000256" key="7">
    <source>
        <dbReference type="ARBA" id="ARBA00022777"/>
    </source>
</evidence>
<dbReference type="GO" id="GO:0004143">
    <property type="term" value="F:ATP-dependent diacylglycerol kinase activity"/>
    <property type="evidence" value="ECO:0007669"/>
    <property type="project" value="TreeGrafter"/>
</dbReference>
<dbReference type="Gene3D" id="2.60.200.40">
    <property type="match status" value="1"/>
</dbReference>
<proteinExistence type="inferred from homology"/>
<dbReference type="GO" id="GO:0005886">
    <property type="term" value="C:plasma membrane"/>
    <property type="evidence" value="ECO:0007669"/>
    <property type="project" value="TreeGrafter"/>
</dbReference>
<evidence type="ECO:0000313" key="15">
    <source>
        <dbReference type="Proteomes" id="UP000187404"/>
    </source>
</evidence>
<dbReference type="Gene3D" id="3.40.50.10330">
    <property type="entry name" value="Probable inorganic polyphosphate/atp-NAD kinase, domain 1"/>
    <property type="match status" value="1"/>
</dbReference>
<dbReference type="GO" id="GO:0008654">
    <property type="term" value="P:phospholipid biosynthetic process"/>
    <property type="evidence" value="ECO:0007669"/>
    <property type="project" value="UniProtKB-KW"/>
</dbReference>
<keyword evidence="4" id="KW-0808">Transferase</keyword>
<evidence type="ECO:0000313" key="14">
    <source>
        <dbReference type="EMBL" id="OLR54793.1"/>
    </source>
</evidence>
<dbReference type="PANTHER" id="PTHR12358">
    <property type="entry name" value="SPHINGOSINE KINASE"/>
    <property type="match status" value="1"/>
</dbReference>
<dbReference type="GO" id="GO:0046872">
    <property type="term" value="F:metal ion binding"/>
    <property type="evidence" value="ECO:0007669"/>
    <property type="project" value="UniProtKB-KW"/>
</dbReference>
<keyword evidence="5" id="KW-0479">Metal-binding</keyword>
<sequence>MKRALVIINPCAGTRQANRHFVQITDILCKAGYETVVATTAGRGDGTEIARTRSRKFDLVVCIGGDGTFNEVVAGVLESGSKVPIGYIPAGSTNDFGASLGLSKNIIQATKDIVMGVPVTLDIGSFNDRYFSYVASFGAFTATSYSVPQDLKNTLGHLAYILEGIRDIPSIKPLKLRVRNEVGVYGGEYIFGAVCNSTSMGGIITLDKKLVDMNDGLFEVLLIRSPRNIFELTQITMALTQGKYKECPMMSFFSSGNLHIEADPDMPWTLDGEYQPGSEEISIRNNKSAIRIMVGRDNAAAQDVLRIAGNKGKL</sequence>
<dbReference type="STRING" id="1261640.BHK98_01060"/>
<dbReference type="EMBL" id="MJIE01000001">
    <property type="protein sequence ID" value="OLR54793.1"/>
    <property type="molecule type" value="Genomic_DNA"/>
</dbReference>
<evidence type="ECO:0000256" key="12">
    <source>
        <dbReference type="ARBA" id="ARBA00023264"/>
    </source>
</evidence>
<dbReference type="NCBIfam" id="TIGR00147">
    <property type="entry name" value="YegS/Rv2252/BmrU family lipid kinase"/>
    <property type="match status" value="1"/>
</dbReference>
<dbReference type="InterPro" id="IPR005218">
    <property type="entry name" value="Diacylglycerol/lipid_kinase"/>
</dbReference>
<organism evidence="14 15">
    <name type="scientific">Hornefia porci</name>
    <dbReference type="NCBI Taxonomy" id="2652292"/>
    <lineage>
        <taxon>Bacteria</taxon>
        <taxon>Bacillati</taxon>
        <taxon>Bacillota</taxon>
        <taxon>Clostridia</taxon>
        <taxon>Peptostreptococcales</taxon>
        <taxon>Anaerovoracaceae</taxon>
        <taxon>Hornefia</taxon>
    </lineage>
</organism>